<evidence type="ECO:0000313" key="2">
    <source>
        <dbReference type="Proteomes" id="UP000019760"/>
    </source>
</evidence>
<comment type="caution">
    <text evidence="1">The sequence shown here is derived from an EMBL/GenBank/DDBJ whole genome shotgun (WGS) entry which is preliminary data.</text>
</comment>
<evidence type="ECO:0000313" key="1">
    <source>
        <dbReference type="EMBL" id="GAJ29287.1"/>
    </source>
</evidence>
<accession>A0A023D573</accession>
<reference evidence="2" key="1">
    <citation type="journal article" date="2014" name="FEMS Microbiol. Lett.">
        <title>Draft Genomic DNA Sequence of the Facultatively Methylotrophic Bacterium Acidomonas methanolica type strain MB58.</title>
        <authorList>
            <person name="Higashiura N."/>
            <person name="Hadano H."/>
            <person name="Hirakawa H."/>
            <person name="Matsutani M."/>
            <person name="Takabe S."/>
            <person name="Matsushita K."/>
            <person name="Azuma Y."/>
        </authorList>
    </citation>
    <scope>NUCLEOTIDE SEQUENCE [LARGE SCALE GENOMIC DNA]</scope>
    <source>
        <strain evidence="2">MB58</strain>
    </source>
</reference>
<name>A0A023D573_ACIMT</name>
<sequence>MLALVLSMSTAAQAAESGYQSLIISYRTTPAGRPALLDALRTRLAPRLDKLHAKDTLSHYRILFSRLADSQTWDALVVLEFRNAAQSAAWRAIDTQTPGGLDAKSLADTTAVESTISDSIGSGGPFSGGSDPVYMAIPYDYFVSPSEYAAYAHAYVEPQTNGWIKAGALNAYQLYMARYPAGRGWMSMLLLAYHGDAGLDERDAVVAATRKSLASNPEWAAQAQGKHHIRTEKAAMIADRIAGD</sequence>
<reference evidence="1 2" key="2">
    <citation type="journal article" date="2014" name="FEMS Microbiol. Lett.">
        <title>Draft genomic DNA sequence of the facultatively methylotrophic bacterium Acidomonas methanolica type strain MB58.</title>
        <authorList>
            <person name="Higashiura N."/>
            <person name="Hadano H."/>
            <person name="Hirakawa H."/>
            <person name="Matsutani M."/>
            <person name="Takabe S."/>
            <person name="Matsushita K."/>
            <person name="Azuma Y."/>
        </authorList>
    </citation>
    <scope>NUCLEOTIDE SEQUENCE [LARGE SCALE GENOMIC DNA]</scope>
    <source>
        <strain evidence="1 2">MB58</strain>
    </source>
</reference>
<organism evidence="1 2">
    <name type="scientific">Acidomonas methanolica NBRC 104435</name>
    <dbReference type="NCBI Taxonomy" id="1231351"/>
    <lineage>
        <taxon>Bacteria</taxon>
        <taxon>Pseudomonadati</taxon>
        <taxon>Pseudomonadota</taxon>
        <taxon>Alphaproteobacteria</taxon>
        <taxon>Acetobacterales</taxon>
        <taxon>Acetobacteraceae</taxon>
        <taxon>Acidomonas</taxon>
    </lineage>
</organism>
<dbReference type="EMBL" id="BAND01000059">
    <property type="protein sequence ID" value="GAJ29287.1"/>
    <property type="molecule type" value="Genomic_DNA"/>
</dbReference>
<dbReference type="OrthoDB" id="7283303at2"/>
<dbReference type="AlphaFoldDB" id="A0A023D573"/>
<protein>
    <recommendedName>
        <fullName evidence="3">NIPSNAP domain-containing protein</fullName>
    </recommendedName>
</protein>
<proteinExistence type="predicted"/>
<gene>
    <name evidence="1" type="ORF">Amme_059_006</name>
</gene>
<evidence type="ECO:0008006" key="3">
    <source>
        <dbReference type="Google" id="ProtNLM"/>
    </source>
</evidence>
<keyword evidence="2" id="KW-1185">Reference proteome</keyword>
<dbReference type="Proteomes" id="UP000019760">
    <property type="component" value="Unassembled WGS sequence"/>
</dbReference>
<dbReference type="RefSeq" id="WP_052511930.1">
    <property type="nucleotide sequence ID" value="NZ_BAND01000059.1"/>
</dbReference>